<evidence type="ECO:0000256" key="1">
    <source>
        <dbReference type="ARBA" id="ARBA00004245"/>
    </source>
</evidence>
<dbReference type="RefSeq" id="XP_019522788.1">
    <property type="nucleotide sequence ID" value="XM_019667243.1"/>
</dbReference>
<feature type="region of interest" description="Disordered" evidence="6">
    <location>
        <begin position="1"/>
        <end position="64"/>
    </location>
</feature>
<name>A0A8B7TG87_HIPAR</name>
<dbReference type="OrthoDB" id="9950098at2759"/>
<dbReference type="InterPro" id="IPR008604">
    <property type="entry name" value="MAP7_fam"/>
</dbReference>
<feature type="region of interest" description="Disordered" evidence="6">
    <location>
        <begin position="154"/>
        <end position="188"/>
    </location>
</feature>
<dbReference type="PANTHER" id="PTHR15073:SF3">
    <property type="entry name" value="MAP7 DOMAIN-CONTAINING PROTEIN 2"/>
    <property type="match status" value="1"/>
</dbReference>
<accession>A0A8B7TG87</accession>
<feature type="compositionally biased region" description="Basic and acidic residues" evidence="6">
    <location>
        <begin position="48"/>
        <end position="64"/>
    </location>
</feature>
<evidence type="ECO:0000313" key="7">
    <source>
        <dbReference type="Proteomes" id="UP000694851"/>
    </source>
</evidence>
<dbReference type="Proteomes" id="UP000694851">
    <property type="component" value="Unplaced"/>
</dbReference>
<evidence type="ECO:0000313" key="8">
    <source>
        <dbReference type="RefSeq" id="XP_019522788.1"/>
    </source>
</evidence>
<dbReference type="InterPro" id="IPR051483">
    <property type="entry name" value="MAP7_domain-containing"/>
</dbReference>
<gene>
    <name evidence="8" type="primary">MAP7D2</name>
</gene>
<feature type="compositionally biased region" description="Gly residues" evidence="6">
    <location>
        <begin position="1"/>
        <end position="13"/>
    </location>
</feature>
<feature type="compositionally biased region" description="Basic and acidic residues" evidence="6">
    <location>
        <begin position="355"/>
        <end position="367"/>
    </location>
</feature>
<evidence type="ECO:0000256" key="2">
    <source>
        <dbReference type="ARBA" id="ARBA00007525"/>
    </source>
</evidence>
<evidence type="ECO:0000256" key="6">
    <source>
        <dbReference type="SAM" id="MobiDB-lite"/>
    </source>
</evidence>
<keyword evidence="7" id="KW-1185">Reference proteome</keyword>
<feature type="region of interest" description="Disordered" evidence="6">
    <location>
        <begin position="203"/>
        <end position="395"/>
    </location>
</feature>
<sequence>MERGGGCGEGAGTEGTARGPPLPGKMAEPSAVRTSPPNHRLSGMDGFLKTDERQRLAKERREEREKYLAAREQQILEKQKRAKLQYEKQIEERWRKLEEQRQREDQKRAAVEEKRRQKLREDEERLEAMIRRSMERTQQLELKKKCSWGASLAAGPGGHDACDKLSTSTMNLPKQTEPPMSKRLSSSTVAISYSPDRVFHACPRVAPAGPLKSYKSSPTRSTERKKSTSTSSVGDAGKAATEGAEASPTEKMKRGPRTTTSTPSMSPGSPMRRCEFPGGVAKRSSSPVTSKTTSKAYPQSPKNAKPPYLGSPVKYRLPSLPSQETPKKKAEKEKSNKEREGALAQRATGPLAEDAPEKHVVDKHVTEKPAAAGGKAESGGASGKPTAGTTDAGEAAKILAEKRRLVRLLKEQEEQERLEKEQQDRLEREELKRKAEEERLRLEEEARKQEEEKKRQEEEKKRQEEEEKRREEEEAKRKAKEELLLKEEQEKEKQEKEKQEKAMIEKQKEAADAKAQEAAKQMRLEREQIMLQIEQERLERKKRIDEIMKRTRKSDVSPEVKKEDLKVELQPAVRVENKTKPVVPDKIEINGLSTCQEVNGVGRAAPETFPRDVFSNGLKPVGGLVHLEALDGKSNSLDDSTEEVQSMDVSPVSKEELISIPEFSPVSEMIPGVSLDQNGTGNARALQDLLDFTGPPMFPKRSSENLSLDDCNKNLIEGFNSPSQENALNTFC</sequence>
<reference evidence="8" key="1">
    <citation type="submission" date="2025-08" db="UniProtKB">
        <authorList>
            <consortium name="RefSeq"/>
        </authorList>
    </citation>
    <scope>IDENTIFICATION</scope>
    <source>
        <tissue evidence="8">Muscle</tissue>
    </source>
</reference>
<evidence type="ECO:0000256" key="5">
    <source>
        <dbReference type="ARBA" id="ARBA00023212"/>
    </source>
</evidence>
<keyword evidence="3" id="KW-0963">Cytoplasm</keyword>
<feature type="region of interest" description="Disordered" evidence="6">
    <location>
        <begin position="412"/>
        <end position="521"/>
    </location>
</feature>
<feature type="compositionally biased region" description="Low complexity" evidence="6">
    <location>
        <begin position="282"/>
        <end position="295"/>
    </location>
</feature>
<dbReference type="GO" id="GO:0000226">
    <property type="term" value="P:microtubule cytoskeleton organization"/>
    <property type="evidence" value="ECO:0007669"/>
    <property type="project" value="InterPro"/>
</dbReference>
<organism evidence="7 8">
    <name type="scientific">Hipposideros armiger</name>
    <name type="common">Great Himalayan leaf-nosed bat</name>
    <dbReference type="NCBI Taxonomy" id="186990"/>
    <lineage>
        <taxon>Eukaryota</taxon>
        <taxon>Metazoa</taxon>
        <taxon>Chordata</taxon>
        <taxon>Craniata</taxon>
        <taxon>Vertebrata</taxon>
        <taxon>Euteleostomi</taxon>
        <taxon>Mammalia</taxon>
        <taxon>Eutheria</taxon>
        <taxon>Laurasiatheria</taxon>
        <taxon>Chiroptera</taxon>
        <taxon>Yinpterochiroptera</taxon>
        <taxon>Rhinolophoidea</taxon>
        <taxon>Hipposideridae</taxon>
        <taxon>Hipposideros</taxon>
    </lineage>
</organism>
<protein>
    <submittedName>
        <fullName evidence="8">MAP7 domain-containing protein 2 isoform X5</fullName>
    </submittedName>
</protein>
<proteinExistence type="inferred from homology"/>
<keyword evidence="4" id="KW-0175">Coiled coil</keyword>
<dbReference type="GeneID" id="109395852"/>
<keyword evidence="5" id="KW-0206">Cytoskeleton</keyword>
<evidence type="ECO:0000256" key="4">
    <source>
        <dbReference type="ARBA" id="ARBA00023054"/>
    </source>
</evidence>
<feature type="region of interest" description="Disordered" evidence="6">
    <location>
        <begin position="97"/>
        <end position="122"/>
    </location>
</feature>
<dbReference type="CTD" id="256714"/>
<dbReference type="AlphaFoldDB" id="A0A8B7TG87"/>
<evidence type="ECO:0000256" key="3">
    <source>
        <dbReference type="ARBA" id="ARBA00022490"/>
    </source>
</evidence>
<dbReference type="GO" id="GO:0015630">
    <property type="term" value="C:microtubule cytoskeleton"/>
    <property type="evidence" value="ECO:0007669"/>
    <property type="project" value="InterPro"/>
</dbReference>
<dbReference type="Pfam" id="PF05672">
    <property type="entry name" value="MAP7"/>
    <property type="match status" value="1"/>
</dbReference>
<dbReference type="PANTHER" id="PTHR15073">
    <property type="entry name" value="MICROTUBULE-ASSOCIATED PROTEIN"/>
    <property type="match status" value="1"/>
</dbReference>
<feature type="compositionally biased region" description="Low complexity" evidence="6">
    <location>
        <begin position="257"/>
        <end position="271"/>
    </location>
</feature>
<feature type="compositionally biased region" description="Basic and acidic residues" evidence="6">
    <location>
        <begin position="325"/>
        <end position="341"/>
    </location>
</feature>
<comment type="similarity">
    <text evidence="2">Belongs to the MAP7 family.</text>
</comment>
<comment type="subcellular location">
    <subcellularLocation>
        <location evidence="1">Cytoplasm</location>
        <location evidence="1">Cytoskeleton</location>
    </subcellularLocation>
</comment>
<feature type="compositionally biased region" description="Polar residues" evidence="6">
    <location>
        <begin position="165"/>
        <end position="174"/>
    </location>
</feature>